<protein>
    <recommendedName>
        <fullName evidence="9">RNA polymerase sigma-70 domain-containing protein</fullName>
    </recommendedName>
</protein>
<dbReference type="PANTHER" id="PTHR30385:SF4">
    <property type="entry name" value="RNA POLYMERASE SIGMA-E FACTOR"/>
    <property type="match status" value="1"/>
</dbReference>
<dbReference type="GO" id="GO:0003677">
    <property type="term" value="F:DNA binding"/>
    <property type="evidence" value="ECO:0007669"/>
    <property type="project" value="UniProtKB-KW"/>
</dbReference>
<dbReference type="Gene3D" id="1.20.120.1810">
    <property type="match status" value="1"/>
</dbReference>
<dbReference type="InterPro" id="IPR013325">
    <property type="entry name" value="RNA_pol_sigma_r2"/>
</dbReference>
<evidence type="ECO:0000259" key="7">
    <source>
        <dbReference type="Pfam" id="PF04545"/>
    </source>
</evidence>
<dbReference type="InterPro" id="IPR013324">
    <property type="entry name" value="RNA_pol_sigma_r3/r4-like"/>
</dbReference>
<evidence type="ECO:0008006" key="9">
    <source>
        <dbReference type="Google" id="ProtNLM"/>
    </source>
</evidence>
<keyword evidence="2" id="KW-0731">Sigma factor</keyword>
<dbReference type="InterPro" id="IPR014322">
    <property type="entry name" value="RNA_pol_sigma-B/F/G"/>
</dbReference>
<dbReference type="InterPro" id="IPR000943">
    <property type="entry name" value="RNA_pol_sigma70"/>
</dbReference>
<evidence type="ECO:0000256" key="2">
    <source>
        <dbReference type="ARBA" id="ARBA00023082"/>
    </source>
</evidence>
<dbReference type="NCBIfam" id="TIGR02937">
    <property type="entry name" value="sigma70-ECF"/>
    <property type="match status" value="1"/>
</dbReference>
<reference evidence="8" key="1">
    <citation type="journal article" date="2015" name="Nature">
        <title>Complex archaea that bridge the gap between prokaryotes and eukaryotes.</title>
        <authorList>
            <person name="Spang A."/>
            <person name="Saw J.H."/>
            <person name="Jorgensen S.L."/>
            <person name="Zaremba-Niedzwiedzka K."/>
            <person name="Martijn J."/>
            <person name="Lind A.E."/>
            <person name="van Eijk R."/>
            <person name="Schleper C."/>
            <person name="Guy L."/>
            <person name="Ettema T.J."/>
        </authorList>
    </citation>
    <scope>NUCLEOTIDE SEQUENCE</scope>
</reference>
<accession>A0A0F9FF95</accession>
<dbReference type="NCBIfam" id="TIGR02980">
    <property type="entry name" value="SigBFG"/>
    <property type="match status" value="1"/>
</dbReference>
<dbReference type="PRINTS" id="PR00046">
    <property type="entry name" value="SIGMA70FCT"/>
</dbReference>
<evidence type="ECO:0000256" key="4">
    <source>
        <dbReference type="ARBA" id="ARBA00023163"/>
    </source>
</evidence>
<dbReference type="GO" id="GO:0016987">
    <property type="term" value="F:sigma factor activity"/>
    <property type="evidence" value="ECO:0007669"/>
    <property type="project" value="UniProtKB-KW"/>
</dbReference>
<dbReference type="PANTHER" id="PTHR30385">
    <property type="entry name" value="SIGMA FACTOR F FLAGELLAR"/>
    <property type="match status" value="1"/>
</dbReference>
<dbReference type="AlphaFoldDB" id="A0A0F9FF95"/>
<dbReference type="InterPro" id="IPR036388">
    <property type="entry name" value="WH-like_DNA-bd_sf"/>
</dbReference>
<keyword evidence="3" id="KW-0238">DNA-binding</keyword>
<sequence length="244" mass="28221">FSEYQKSGSIEIRDQLVELHLYLVDFLAKRFRNRGEALDDLIQVATIGLIKAVDRYDMGREVEFTTYATPTIVGTLKRHFRDSKWAIRVPRRLQELNLQVNEVISALTQDFKRAPSIAEIAEALKVSEEEIIEAMETSKAYTLISLDSERSDENDEAFSLIDFIGEEDKELTGYNERSSLVNIMKGIGQQEKKLLYLRFIKGLTQTEIADQLNISQMHVSRLLRRTLDLLRQKMAVEEKDLEQF</sequence>
<organism evidence="8">
    <name type="scientific">marine sediment metagenome</name>
    <dbReference type="NCBI Taxonomy" id="412755"/>
    <lineage>
        <taxon>unclassified sequences</taxon>
        <taxon>metagenomes</taxon>
        <taxon>ecological metagenomes</taxon>
    </lineage>
</organism>
<keyword evidence="4" id="KW-0804">Transcription</keyword>
<dbReference type="Pfam" id="PF04539">
    <property type="entry name" value="Sigma70_r3"/>
    <property type="match status" value="1"/>
</dbReference>
<keyword evidence="1" id="KW-0805">Transcription regulation</keyword>
<feature type="domain" description="RNA polymerase sigma-70 region 3" evidence="5">
    <location>
        <begin position="96"/>
        <end position="158"/>
    </location>
</feature>
<feature type="domain" description="RNA polymerase sigma-70 region 2" evidence="6">
    <location>
        <begin position="16"/>
        <end position="85"/>
    </location>
</feature>
<dbReference type="SUPFAM" id="SSF88659">
    <property type="entry name" value="Sigma3 and sigma4 domains of RNA polymerase sigma factors"/>
    <property type="match status" value="2"/>
</dbReference>
<dbReference type="Gene3D" id="1.10.10.10">
    <property type="entry name" value="Winged helix-like DNA-binding domain superfamily/Winged helix DNA-binding domain"/>
    <property type="match status" value="1"/>
</dbReference>
<dbReference type="Pfam" id="PF04542">
    <property type="entry name" value="Sigma70_r2"/>
    <property type="match status" value="1"/>
</dbReference>
<dbReference type="InterPro" id="IPR007630">
    <property type="entry name" value="RNA_pol_sigma70_r4"/>
</dbReference>
<name>A0A0F9FF95_9ZZZZ</name>
<dbReference type="SUPFAM" id="SSF88946">
    <property type="entry name" value="Sigma2 domain of RNA polymerase sigma factors"/>
    <property type="match status" value="1"/>
</dbReference>
<dbReference type="EMBL" id="LAZR01021541">
    <property type="protein sequence ID" value="KKL84963.1"/>
    <property type="molecule type" value="Genomic_DNA"/>
</dbReference>
<evidence type="ECO:0000256" key="3">
    <source>
        <dbReference type="ARBA" id="ARBA00023125"/>
    </source>
</evidence>
<dbReference type="GO" id="GO:0006352">
    <property type="term" value="P:DNA-templated transcription initiation"/>
    <property type="evidence" value="ECO:0007669"/>
    <property type="project" value="InterPro"/>
</dbReference>
<evidence type="ECO:0000256" key="1">
    <source>
        <dbReference type="ARBA" id="ARBA00023015"/>
    </source>
</evidence>
<dbReference type="InterPro" id="IPR007624">
    <property type="entry name" value="RNA_pol_sigma70_r3"/>
</dbReference>
<dbReference type="Pfam" id="PF04545">
    <property type="entry name" value="Sigma70_r4"/>
    <property type="match status" value="1"/>
</dbReference>
<feature type="domain" description="RNA polymerase sigma-70 region 4" evidence="7">
    <location>
        <begin position="187"/>
        <end position="232"/>
    </location>
</feature>
<dbReference type="Gene3D" id="1.10.10.60">
    <property type="entry name" value="Homeodomain-like"/>
    <property type="match status" value="1"/>
</dbReference>
<gene>
    <name evidence="8" type="ORF">LCGC14_1959520</name>
</gene>
<dbReference type="InterPro" id="IPR007627">
    <property type="entry name" value="RNA_pol_sigma70_r2"/>
</dbReference>
<comment type="caution">
    <text evidence="8">The sequence shown here is derived from an EMBL/GenBank/DDBJ whole genome shotgun (WGS) entry which is preliminary data.</text>
</comment>
<feature type="non-terminal residue" evidence="8">
    <location>
        <position position="1"/>
    </location>
</feature>
<proteinExistence type="predicted"/>
<evidence type="ECO:0000313" key="8">
    <source>
        <dbReference type="EMBL" id="KKL84963.1"/>
    </source>
</evidence>
<evidence type="ECO:0000259" key="5">
    <source>
        <dbReference type="Pfam" id="PF04539"/>
    </source>
</evidence>
<evidence type="ECO:0000259" key="6">
    <source>
        <dbReference type="Pfam" id="PF04542"/>
    </source>
</evidence>
<dbReference type="InterPro" id="IPR014284">
    <property type="entry name" value="RNA_pol_sigma-70_dom"/>
</dbReference>
<dbReference type="PIRSF" id="PIRSF000770">
    <property type="entry name" value="RNA_pol_sigma-SigE/K"/>
    <property type="match status" value="1"/>
</dbReference>